<gene>
    <name evidence="3" type="ORF">TbrSNM41_23360</name>
</gene>
<keyword evidence="3" id="KW-0614">Plasmid</keyword>
<dbReference type="RefSeq" id="WP_244363963.1">
    <property type="nucleotide sequence ID" value="NZ_AP025594.1"/>
</dbReference>
<proteinExistence type="predicted"/>
<dbReference type="Pfam" id="PF03787">
    <property type="entry name" value="RAMPs"/>
    <property type="match status" value="1"/>
</dbReference>
<evidence type="ECO:0000313" key="3">
    <source>
        <dbReference type="EMBL" id="BDG17602.1"/>
    </source>
</evidence>
<dbReference type="PANTHER" id="PTHR39965:SF1">
    <property type="entry name" value="CRISPR SYSTEM CMR SUBUNIT CMR6"/>
    <property type="match status" value="1"/>
</dbReference>
<name>A0ABN6NKL6_THEBO</name>
<feature type="domain" description="CRISPR type III-associated protein" evidence="2">
    <location>
        <begin position="77"/>
        <end position="252"/>
    </location>
</feature>
<geneLocation type="plasmid" evidence="3 4">
    <name>pTbrSNM4-1b</name>
</geneLocation>
<reference evidence="3 4" key="1">
    <citation type="journal article" date="2022" name="Microbiol. Resour. Announc.">
        <title>Complete Genome Sequences of Thermus Strains Isolated from Senami Hot Spring in Japan.</title>
        <authorList>
            <person name="Miyazaki K."/>
        </authorList>
    </citation>
    <scope>NUCLEOTIDE SEQUENCE [LARGE SCALE GENOMIC DNA]</scope>
    <source>
        <strain evidence="3 4">SNM4-1</strain>
        <plasmid evidence="3 4">pTbrSNM4-1b</plasmid>
    </source>
</reference>
<evidence type="ECO:0000256" key="1">
    <source>
        <dbReference type="ARBA" id="ARBA00023118"/>
    </source>
</evidence>
<dbReference type="InterPro" id="IPR010172">
    <property type="entry name" value="CRISPR-assoc_prot_TM1791"/>
</dbReference>
<evidence type="ECO:0000313" key="4">
    <source>
        <dbReference type="Proteomes" id="UP000831120"/>
    </source>
</evidence>
<evidence type="ECO:0000259" key="2">
    <source>
        <dbReference type="Pfam" id="PF03787"/>
    </source>
</evidence>
<dbReference type="InterPro" id="IPR005537">
    <property type="entry name" value="RAMP_III_fam"/>
</dbReference>
<keyword evidence="4" id="KW-1185">Reference proteome</keyword>
<sequence>MSRRDRLKRVASVPGRTHAGLWLDKYLTDTSREDTEAKWGLVREVAGLGEPQEYKAFFQRYREALQELGAEMREAHTRGRLAVGLGGEGVVETTFTLHRVYGVPYIPGSALKGLASRYAHLYLEGDAWRRDLGRFSRGEGQAGLFGTTEEQGAVVFFDALPIPGAWHLHPDILNPHHRAYYGKEGKPPADWDSPVPVPFLSATGRFLVALAPAPGVGLEAARPWLSAAWQILSWTLAEEGVGAKTSSGYGRLDLEDLEGPKPSQEADAKSLRPEYEALRVRLQATSYCELEAFLRREAPTILALSPEEVALFKGALESKGFLKNRQDWKTWAKRNPDLRLVLEKLGLG</sequence>
<accession>A0ABN6NKL6</accession>
<dbReference type="NCBIfam" id="TIGR01898">
    <property type="entry name" value="cas_TM1791_cmr6"/>
    <property type="match status" value="1"/>
</dbReference>
<dbReference type="Proteomes" id="UP000831120">
    <property type="component" value="Plasmid pTbrSNM4-1b"/>
</dbReference>
<keyword evidence="1" id="KW-0051">Antiviral defense</keyword>
<protein>
    <submittedName>
        <fullName evidence="3">Type III-B CRISPR module RAMP protein Cmr6</fullName>
    </submittedName>
</protein>
<dbReference type="EMBL" id="AP025594">
    <property type="protein sequence ID" value="BDG17602.1"/>
    <property type="molecule type" value="Genomic_DNA"/>
</dbReference>
<dbReference type="PANTHER" id="PTHR39965">
    <property type="entry name" value="CRISPR SYSTEM CMR SUBUNIT CMR6"/>
    <property type="match status" value="1"/>
</dbReference>
<organism evidence="3 4">
    <name type="scientific">Thermus brockianus</name>
    <dbReference type="NCBI Taxonomy" id="56956"/>
    <lineage>
        <taxon>Bacteria</taxon>
        <taxon>Thermotogati</taxon>
        <taxon>Deinococcota</taxon>
        <taxon>Deinococci</taxon>
        <taxon>Thermales</taxon>
        <taxon>Thermaceae</taxon>
        <taxon>Thermus</taxon>
    </lineage>
</organism>